<dbReference type="EMBL" id="KE124884">
    <property type="protein sequence ID" value="EPB75881.1"/>
    <property type="molecule type" value="Genomic_DNA"/>
</dbReference>
<reference evidence="2 3" key="1">
    <citation type="submission" date="2013-05" db="EMBL/GenBank/DDBJ databases">
        <title>Draft genome of the parasitic nematode Anyclostoma ceylanicum.</title>
        <authorList>
            <person name="Mitreva M."/>
        </authorList>
    </citation>
    <scope>NUCLEOTIDE SEQUENCE [LARGE SCALE GENOMIC DNA]</scope>
</reference>
<protein>
    <submittedName>
        <fullName evidence="2">Uncharacterized protein</fullName>
    </submittedName>
</protein>
<feature type="compositionally biased region" description="Basic and acidic residues" evidence="1">
    <location>
        <begin position="11"/>
        <end position="22"/>
    </location>
</feature>
<dbReference type="AlphaFoldDB" id="A0A0D6M0L5"/>
<evidence type="ECO:0000313" key="2">
    <source>
        <dbReference type="EMBL" id="EPB75881.1"/>
    </source>
</evidence>
<dbReference type="Proteomes" id="UP000054495">
    <property type="component" value="Unassembled WGS sequence"/>
</dbReference>
<organism evidence="2 3">
    <name type="scientific">Ancylostoma ceylanicum</name>
    <dbReference type="NCBI Taxonomy" id="53326"/>
    <lineage>
        <taxon>Eukaryota</taxon>
        <taxon>Metazoa</taxon>
        <taxon>Ecdysozoa</taxon>
        <taxon>Nematoda</taxon>
        <taxon>Chromadorea</taxon>
        <taxon>Rhabditida</taxon>
        <taxon>Rhabditina</taxon>
        <taxon>Rhabditomorpha</taxon>
        <taxon>Strongyloidea</taxon>
        <taxon>Ancylostomatidae</taxon>
        <taxon>Ancylostomatinae</taxon>
        <taxon>Ancylostoma</taxon>
    </lineage>
</organism>
<keyword evidence="3" id="KW-1185">Reference proteome</keyword>
<accession>A0A0D6M0L5</accession>
<evidence type="ECO:0000313" key="3">
    <source>
        <dbReference type="Proteomes" id="UP000054495"/>
    </source>
</evidence>
<evidence type="ECO:0000256" key="1">
    <source>
        <dbReference type="SAM" id="MobiDB-lite"/>
    </source>
</evidence>
<feature type="region of interest" description="Disordered" evidence="1">
    <location>
        <begin position="1"/>
        <end position="22"/>
    </location>
</feature>
<sequence>MNPLPGLGSTSEKEGNPMNDVKDALSVVDVNALTGLHVRGYMTMHGLNYRSDSTTSSTAFYSKNERNRTF</sequence>
<proteinExistence type="predicted"/>
<gene>
    <name evidence="2" type="ORF">ANCCEY_05041</name>
</gene>
<name>A0A0D6M0L5_9BILA</name>